<dbReference type="AlphaFoldDB" id="A0A8J3YJW3"/>
<dbReference type="Pfam" id="PF02826">
    <property type="entry name" value="2-Hacid_dh_C"/>
    <property type="match status" value="1"/>
</dbReference>
<evidence type="ECO:0000313" key="8">
    <source>
        <dbReference type="Proteomes" id="UP000619260"/>
    </source>
</evidence>
<dbReference type="SUPFAM" id="SSF52283">
    <property type="entry name" value="Formate/glycerate dehydrogenase catalytic domain-like"/>
    <property type="match status" value="1"/>
</dbReference>
<proteinExistence type="inferred from homology"/>
<dbReference type="PROSITE" id="PS00671">
    <property type="entry name" value="D_2_HYDROXYACID_DH_3"/>
    <property type="match status" value="1"/>
</dbReference>
<evidence type="ECO:0000313" key="7">
    <source>
        <dbReference type="EMBL" id="GIJ45365.1"/>
    </source>
</evidence>
<name>A0A8J3YJW3_9ACTN</name>
<dbReference type="PANTHER" id="PTHR43761:SF1">
    <property type="entry name" value="D-ISOMER SPECIFIC 2-HYDROXYACID DEHYDROGENASE CATALYTIC DOMAIN-CONTAINING PROTEIN-RELATED"/>
    <property type="match status" value="1"/>
</dbReference>
<dbReference type="SUPFAM" id="SSF51735">
    <property type="entry name" value="NAD(P)-binding Rossmann-fold domains"/>
    <property type="match status" value="1"/>
</dbReference>
<dbReference type="EMBL" id="BOPF01000007">
    <property type="protein sequence ID" value="GIJ45365.1"/>
    <property type="molecule type" value="Genomic_DNA"/>
</dbReference>
<reference evidence="7" key="1">
    <citation type="submission" date="2021-01" db="EMBL/GenBank/DDBJ databases">
        <title>Whole genome shotgun sequence of Virgisporangium aliadipatigenens NBRC 105644.</title>
        <authorList>
            <person name="Komaki H."/>
            <person name="Tamura T."/>
        </authorList>
    </citation>
    <scope>NUCLEOTIDE SEQUENCE</scope>
    <source>
        <strain evidence="7">NBRC 105644</strain>
    </source>
</reference>
<dbReference type="GO" id="GO:0016616">
    <property type="term" value="F:oxidoreductase activity, acting on the CH-OH group of donors, NAD or NADP as acceptor"/>
    <property type="evidence" value="ECO:0007669"/>
    <property type="project" value="InterPro"/>
</dbReference>
<feature type="domain" description="D-isomer specific 2-hydroxyacid dehydrogenase catalytic" evidence="5">
    <location>
        <begin position="19"/>
        <end position="306"/>
    </location>
</feature>
<dbReference type="InterPro" id="IPR036291">
    <property type="entry name" value="NAD(P)-bd_dom_sf"/>
</dbReference>
<comment type="caution">
    <text evidence="7">The sequence shown here is derived from an EMBL/GenBank/DDBJ whole genome shotgun (WGS) entry which is preliminary data.</text>
</comment>
<dbReference type="Pfam" id="PF00389">
    <property type="entry name" value="2-Hacid_dh"/>
    <property type="match status" value="1"/>
</dbReference>
<dbReference type="InterPro" id="IPR006140">
    <property type="entry name" value="D-isomer_DH_NAD-bd"/>
</dbReference>
<accession>A0A8J3YJW3</accession>
<evidence type="ECO:0000256" key="1">
    <source>
        <dbReference type="ARBA" id="ARBA00005854"/>
    </source>
</evidence>
<dbReference type="PANTHER" id="PTHR43761">
    <property type="entry name" value="D-ISOMER SPECIFIC 2-HYDROXYACID DEHYDROGENASE FAMILY PROTEIN (AFU_ORTHOLOGUE AFUA_1G13630)"/>
    <property type="match status" value="1"/>
</dbReference>
<keyword evidence="8" id="KW-1185">Reference proteome</keyword>
<dbReference type="GO" id="GO:0051287">
    <property type="term" value="F:NAD binding"/>
    <property type="evidence" value="ECO:0007669"/>
    <property type="project" value="InterPro"/>
</dbReference>
<dbReference type="GO" id="GO:0003714">
    <property type="term" value="F:transcription corepressor activity"/>
    <property type="evidence" value="ECO:0007669"/>
    <property type="project" value="InterPro"/>
</dbReference>
<dbReference type="InterPro" id="IPR029753">
    <property type="entry name" value="D-isomer_DH_CS"/>
</dbReference>
<sequence length="310" mass="32936">MKHVVITDCDHGDVDRELALLAPHARVTVADCRTEEEVLAVAADADAIICQYAPISARVLAGLRRCRVVVRYGIGYDTIDATAATAYGIPVCNVPDYCVAEVADHALALALLLLRGIGPLARSVRAGEWDYRAAGPLRRTGTLTVGVVGYGRIGAAFAGRVRALGATVLAADPRPLPDDVPQVPLDELLSLCDLVSLHVPGGGVILGEREFGLMRPGSCLVNVSRGSLVDERALLGALDRGVVRGAALDVLHDEPPSDRTLVTHERVVVTPHSAWYSEEALHTLKDSVALEVLRVLRGEAPRNAVNRVPA</sequence>
<dbReference type="Gene3D" id="3.40.50.720">
    <property type="entry name" value="NAD(P)-binding Rossmann-like Domain"/>
    <property type="match status" value="2"/>
</dbReference>
<organism evidence="7 8">
    <name type="scientific">Virgisporangium aliadipatigenens</name>
    <dbReference type="NCBI Taxonomy" id="741659"/>
    <lineage>
        <taxon>Bacteria</taxon>
        <taxon>Bacillati</taxon>
        <taxon>Actinomycetota</taxon>
        <taxon>Actinomycetes</taxon>
        <taxon>Micromonosporales</taxon>
        <taxon>Micromonosporaceae</taxon>
        <taxon>Virgisporangium</taxon>
    </lineage>
</organism>
<dbReference type="Proteomes" id="UP000619260">
    <property type="component" value="Unassembled WGS sequence"/>
</dbReference>
<dbReference type="InterPro" id="IPR050418">
    <property type="entry name" value="D-iso_2-hydroxyacid_DH_PdxB"/>
</dbReference>
<dbReference type="RefSeq" id="WP_203898921.1">
    <property type="nucleotide sequence ID" value="NZ_BOPF01000007.1"/>
</dbReference>
<evidence type="ECO:0000259" key="6">
    <source>
        <dbReference type="Pfam" id="PF02826"/>
    </source>
</evidence>
<evidence type="ECO:0000259" key="5">
    <source>
        <dbReference type="Pfam" id="PF00389"/>
    </source>
</evidence>
<evidence type="ECO:0000256" key="2">
    <source>
        <dbReference type="ARBA" id="ARBA00023002"/>
    </source>
</evidence>
<comment type="similarity">
    <text evidence="1 4">Belongs to the D-isomer specific 2-hydroxyacid dehydrogenase family.</text>
</comment>
<evidence type="ECO:0000256" key="4">
    <source>
        <dbReference type="RuleBase" id="RU003719"/>
    </source>
</evidence>
<evidence type="ECO:0000256" key="3">
    <source>
        <dbReference type="ARBA" id="ARBA00023027"/>
    </source>
</evidence>
<dbReference type="InterPro" id="IPR043322">
    <property type="entry name" value="CtBP"/>
</dbReference>
<gene>
    <name evidence="7" type="ORF">Val02_22510</name>
</gene>
<keyword evidence="3" id="KW-0520">NAD</keyword>
<feature type="domain" description="D-isomer specific 2-hydroxyacid dehydrogenase NAD-binding" evidence="6">
    <location>
        <begin position="107"/>
        <end position="274"/>
    </location>
</feature>
<keyword evidence="2 4" id="KW-0560">Oxidoreductase</keyword>
<protein>
    <submittedName>
        <fullName evidence="7">Dehydrogenase</fullName>
    </submittedName>
</protein>
<dbReference type="InterPro" id="IPR006139">
    <property type="entry name" value="D-isomer_2_OHA_DH_cat_dom"/>
</dbReference>
<dbReference type="CDD" id="cd05299">
    <property type="entry name" value="CtBP_dh"/>
    <property type="match status" value="1"/>
</dbReference>